<dbReference type="GO" id="GO:0032259">
    <property type="term" value="P:methylation"/>
    <property type="evidence" value="ECO:0007669"/>
    <property type="project" value="UniProtKB-KW"/>
</dbReference>
<evidence type="ECO:0000256" key="5">
    <source>
        <dbReference type="ARBA" id="ARBA00022490"/>
    </source>
</evidence>
<proteinExistence type="inferred from homology"/>
<dbReference type="Gene3D" id="3.40.50.150">
    <property type="entry name" value="Vaccinia Virus protein VP39"/>
    <property type="match status" value="1"/>
</dbReference>
<reference evidence="12" key="1">
    <citation type="submission" date="2022-10" db="EMBL/GenBank/DDBJ databases">
        <title>The complete genomes of actinobacterial strains from the NBC collection.</title>
        <authorList>
            <person name="Joergensen T.S."/>
            <person name="Alvarez Arevalo M."/>
            <person name="Sterndorff E.B."/>
            <person name="Faurdal D."/>
            <person name="Vuksanovic O."/>
            <person name="Mourched A.-S."/>
            <person name="Charusanti P."/>
            <person name="Shaw S."/>
            <person name="Blin K."/>
            <person name="Weber T."/>
        </authorList>
    </citation>
    <scope>NUCLEOTIDE SEQUENCE</scope>
    <source>
        <strain evidence="12">NBC_01432</strain>
    </source>
</reference>
<evidence type="ECO:0000256" key="10">
    <source>
        <dbReference type="ARBA" id="ARBA00031323"/>
    </source>
</evidence>
<dbReference type="GO" id="GO:0008168">
    <property type="term" value="F:methyltransferase activity"/>
    <property type="evidence" value="ECO:0007669"/>
    <property type="project" value="UniProtKB-KW"/>
</dbReference>
<dbReference type="PANTHER" id="PTHR11579:SF0">
    <property type="entry name" value="PROTEIN-L-ISOASPARTATE(D-ASPARTATE) O-METHYLTRANSFERASE"/>
    <property type="match status" value="1"/>
</dbReference>
<keyword evidence="7" id="KW-0808">Transferase</keyword>
<keyword evidence="5" id="KW-0963">Cytoplasm</keyword>
<evidence type="ECO:0000313" key="12">
    <source>
        <dbReference type="EMBL" id="WUX53767.1"/>
    </source>
</evidence>
<keyword evidence="8" id="KW-0949">S-adenosyl-L-methionine</keyword>
<organism evidence="12 13">
    <name type="scientific">Streptomyces niveus</name>
    <name type="common">Streptomyces spheroides</name>
    <dbReference type="NCBI Taxonomy" id="193462"/>
    <lineage>
        <taxon>Bacteria</taxon>
        <taxon>Bacillati</taxon>
        <taxon>Actinomycetota</taxon>
        <taxon>Actinomycetes</taxon>
        <taxon>Kitasatosporales</taxon>
        <taxon>Streptomycetaceae</taxon>
        <taxon>Streptomyces</taxon>
    </lineage>
</organism>
<evidence type="ECO:0000256" key="8">
    <source>
        <dbReference type="ARBA" id="ARBA00022691"/>
    </source>
</evidence>
<dbReference type="SUPFAM" id="SSF53335">
    <property type="entry name" value="S-adenosyl-L-methionine-dependent methyltransferases"/>
    <property type="match status" value="1"/>
</dbReference>
<accession>A0ABZ2A506</accession>
<keyword evidence="6 12" id="KW-0489">Methyltransferase</keyword>
<dbReference type="RefSeq" id="WP_329077397.1">
    <property type="nucleotide sequence ID" value="NZ_CP109495.1"/>
</dbReference>
<evidence type="ECO:0000256" key="7">
    <source>
        <dbReference type="ARBA" id="ARBA00022679"/>
    </source>
</evidence>
<dbReference type="CDD" id="cd02440">
    <property type="entry name" value="AdoMet_MTases"/>
    <property type="match status" value="1"/>
</dbReference>
<evidence type="ECO:0000256" key="9">
    <source>
        <dbReference type="ARBA" id="ARBA00030757"/>
    </source>
</evidence>
<dbReference type="EC" id="2.1.1.77" evidence="3"/>
<dbReference type="InterPro" id="IPR000682">
    <property type="entry name" value="PCMT"/>
</dbReference>
<protein>
    <recommendedName>
        <fullName evidence="4">Protein-L-isoaspartate O-methyltransferase</fullName>
        <ecNumber evidence="3">2.1.1.77</ecNumber>
    </recommendedName>
    <alternativeName>
        <fullName evidence="11">L-isoaspartyl protein carboxyl methyltransferase</fullName>
    </alternativeName>
    <alternativeName>
        <fullName evidence="9">Protein L-isoaspartyl methyltransferase</fullName>
    </alternativeName>
    <alternativeName>
        <fullName evidence="10">Protein-beta-aspartate methyltransferase</fullName>
    </alternativeName>
</protein>
<comment type="subcellular location">
    <subcellularLocation>
        <location evidence="1">Cytoplasm</location>
    </subcellularLocation>
</comment>
<dbReference type="Proteomes" id="UP001432209">
    <property type="component" value="Chromosome"/>
</dbReference>
<name>A0ABZ2A506_STRNV</name>
<evidence type="ECO:0000256" key="2">
    <source>
        <dbReference type="ARBA" id="ARBA00005369"/>
    </source>
</evidence>
<evidence type="ECO:0000256" key="6">
    <source>
        <dbReference type="ARBA" id="ARBA00022603"/>
    </source>
</evidence>
<dbReference type="PANTHER" id="PTHR11579">
    <property type="entry name" value="PROTEIN-L-ISOASPARTATE O-METHYLTRANSFERASE"/>
    <property type="match status" value="1"/>
</dbReference>
<evidence type="ECO:0000313" key="13">
    <source>
        <dbReference type="Proteomes" id="UP001432209"/>
    </source>
</evidence>
<dbReference type="Pfam" id="PF01135">
    <property type="entry name" value="PCMT"/>
    <property type="match status" value="1"/>
</dbReference>
<evidence type="ECO:0000256" key="4">
    <source>
        <dbReference type="ARBA" id="ARBA00013346"/>
    </source>
</evidence>
<comment type="similarity">
    <text evidence="2">Belongs to the methyltransferase superfamily. L-isoaspartyl/D-aspartyl protein methyltransferase family.</text>
</comment>
<evidence type="ECO:0000256" key="1">
    <source>
        <dbReference type="ARBA" id="ARBA00004496"/>
    </source>
</evidence>
<dbReference type="InterPro" id="IPR029063">
    <property type="entry name" value="SAM-dependent_MTases_sf"/>
</dbReference>
<gene>
    <name evidence="12" type="ORF">OG442_20595</name>
</gene>
<dbReference type="EMBL" id="CP109495">
    <property type="protein sequence ID" value="WUX53767.1"/>
    <property type="molecule type" value="Genomic_DNA"/>
</dbReference>
<evidence type="ECO:0000256" key="3">
    <source>
        <dbReference type="ARBA" id="ARBA00011890"/>
    </source>
</evidence>
<evidence type="ECO:0000256" key="11">
    <source>
        <dbReference type="ARBA" id="ARBA00031350"/>
    </source>
</evidence>
<keyword evidence="13" id="KW-1185">Reference proteome</keyword>
<sequence length="395" mass="42322">MDQARSAEEVTDGDGYARLLSGLTKSGALADGWRGAFERAPRAVFVPEAVWAPDETSPTGHRLVTRAEEPETWWALVDADGVVVTQLDDGAEAGPGIPTSSASKPSLVASMLGHLDVTDGARVLDIGTGTGWTSALLTARLGGEAVTTVEVDPRVSEQAALRLRSAALEPARLVVGDGLAGRPESAPYDHIHSTAAVRRVPRTWIEQTRPGATIVTPWGTPYANAGLLRLVTGEPGAPSYGRFVANVSFMWMRAQRPHAVTLPPTEPDQRGPSAMDPDLALSNADVAFTIGLHVPDARYVHTWDTANPAATYRIALSDGNGSWASVRYEAWDAPDAVHQWGTRRLWDEITSARTWWDAHGRPPLTRFGLTITARGRQETWLDKPGSTVGSPRGGP</sequence>